<evidence type="ECO:0000256" key="1">
    <source>
        <dbReference type="ARBA" id="ARBA00010641"/>
    </source>
</evidence>
<dbReference type="GO" id="GO:0016987">
    <property type="term" value="F:sigma factor activity"/>
    <property type="evidence" value="ECO:0007669"/>
    <property type="project" value="UniProtKB-KW"/>
</dbReference>
<keyword evidence="2" id="KW-0805">Transcription regulation</keyword>
<comment type="similarity">
    <text evidence="1">Belongs to the sigma-70 factor family. ECF subfamily.</text>
</comment>
<name>L7ERZ2_STRT8</name>
<dbReference type="RefSeq" id="WP_006383622.1">
    <property type="nucleotide sequence ID" value="NZ_AEJB01000681.1"/>
</dbReference>
<evidence type="ECO:0000256" key="2">
    <source>
        <dbReference type="ARBA" id="ARBA00023015"/>
    </source>
</evidence>
<organism evidence="8 9">
    <name type="scientific">Streptomyces turgidiscabies (strain Car8)</name>
    <dbReference type="NCBI Taxonomy" id="698760"/>
    <lineage>
        <taxon>Bacteria</taxon>
        <taxon>Bacillati</taxon>
        <taxon>Actinomycetota</taxon>
        <taxon>Actinomycetes</taxon>
        <taxon>Kitasatosporales</taxon>
        <taxon>Streptomycetaceae</taxon>
        <taxon>Streptomyces</taxon>
    </lineage>
</organism>
<keyword evidence="3" id="KW-0731">Sigma factor</keyword>
<proteinExistence type="inferred from homology"/>
<dbReference type="GO" id="GO:0003677">
    <property type="term" value="F:DNA binding"/>
    <property type="evidence" value="ECO:0007669"/>
    <property type="project" value="InterPro"/>
</dbReference>
<dbReference type="AlphaFoldDB" id="L7ERZ2"/>
<dbReference type="PATRIC" id="fig|698760.3.peg.9530"/>
<dbReference type="InterPro" id="IPR036388">
    <property type="entry name" value="WH-like_DNA-bd_sf"/>
</dbReference>
<dbReference type="GeneID" id="97404678"/>
<keyword evidence="6" id="KW-0812">Transmembrane</keyword>
<keyword evidence="4" id="KW-0804">Transcription</keyword>
<evidence type="ECO:0000256" key="5">
    <source>
        <dbReference type="SAM" id="MobiDB-lite"/>
    </source>
</evidence>
<dbReference type="InterPro" id="IPR013249">
    <property type="entry name" value="RNA_pol_sigma70_r4_t2"/>
</dbReference>
<dbReference type="Proteomes" id="UP000010931">
    <property type="component" value="Unassembled WGS sequence"/>
</dbReference>
<gene>
    <name evidence="8" type="ORF">STRTUCAR8_03645</name>
</gene>
<feature type="region of interest" description="Disordered" evidence="5">
    <location>
        <begin position="282"/>
        <end position="306"/>
    </location>
</feature>
<dbReference type="SUPFAM" id="SSF88946">
    <property type="entry name" value="Sigma2 domain of RNA polymerase sigma factors"/>
    <property type="match status" value="1"/>
</dbReference>
<dbReference type="EMBL" id="AEJB01000681">
    <property type="protein sequence ID" value="ELP61491.1"/>
    <property type="molecule type" value="Genomic_DNA"/>
</dbReference>
<evidence type="ECO:0000256" key="3">
    <source>
        <dbReference type="ARBA" id="ARBA00023082"/>
    </source>
</evidence>
<comment type="caution">
    <text evidence="8">The sequence shown here is derived from an EMBL/GenBank/DDBJ whole genome shotgun (WGS) entry which is preliminary data.</text>
</comment>
<dbReference type="InterPro" id="IPR039425">
    <property type="entry name" value="RNA_pol_sigma-70-like"/>
</dbReference>
<dbReference type="InterPro" id="IPR013324">
    <property type="entry name" value="RNA_pol_sigma_r3/r4-like"/>
</dbReference>
<dbReference type="Gene3D" id="1.10.1740.10">
    <property type="match status" value="1"/>
</dbReference>
<protein>
    <submittedName>
        <fullName evidence="8">Sigma-70, region 4</fullName>
    </submittedName>
</protein>
<accession>L7ERZ2</accession>
<keyword evidence="6" id="KW-0472">Membrane</keyword>
<dbReference type="STRING" id="85558.T45_00325"/>
<evidence type="ECO:0000256" key="6">
    <source>
        <dbReference type="SAM" id="Phobius"/>
    </source>
</evidence>
<sequence>MADEQAARAETLDSLCVQHRHAMVGYARRRLYARGLTRIDPEDLVHEVIARVLATPSKITHPRAYLYAVLRYELTNAARRYYDEHLDEAVAGSVETMAAISVRDFSDETVARIDLHAALRKLPPQQRRAVWLNKAVGRTQQETAQDLGKSPGTVATHVARAMSFLKTASLAIGIWTIGGITAWIYSALQRIGVSSGGDPSHAPVPPASRDWLLAMMLVSGVLISAFAAAYGVRRLWRLRPWLARQAAAIRTRRRPDTTAPSIGSGPFQKYYQWARLRRRSAVVGSGQKSSGKPVPGDAKESALDPGTATLRWSSDQGWLDAGAAQFIDINKSLAETYEDVARAGEQRNSS</sequence>
<dbReference type="GO" id="GO:0006352">
    <property type="term" value="P:DNA-templated transcription initiation"/>
    <property type="evidence" value="ECO:0007669"/>
    <property type="project" value="InterPro"/>
</dbReference>
<keyword evidence="9" id="KW-1185">Reference proteome</keyword>
<reference evidence="8 9" key="1">
    <citation type="journal article" date="2011" name="Plasmid">
        <title>Streptomyces turgidiscabies Car8 contains a modular pathogenicity island that shares virulence genes with other actinobacterial plant pathogens.</title>
        <authorList>
            <person name="Huguet-Tapia J.C."/>
            <person name="Badger J.H."/>
            <person name="Loria R."/>
            <person name="Pettis G.S."/>
        </authorList>
    </citation>
    <scope>NUCLEOTIDE SEQUENCE [LARGE SCALE GENOMIC DNA]</scope>
    <source>
        <strain evidence="8 9">Car8</strain>
    </source>
</reference>
<dbReference type="InterPro" id="IPR013325">
    <property type="entry name" value="RNA_pol_sigma_r2"/>
</dbReference>
<dbReference type="NCBIfam" id="TIGR02937">
    <property type="entry name" value="sigma70-ECF"/>
    <property type="match status" value="1"/>
</dbReference>
<keyword evidence="6" id="KW-1133">Transmembrane helix</keyword>
<dbReference type="InterPro" id="IPR014284">
    <property type="entry name" value="RNA_pol_sigma-70_dom"/>
</dbReference>
<evidence type="ECO:0000313" key="8">
    <source>
        <dbReference type="EMBL" id="ELP61491.1"/>
    </source>
</evidence>
<evidence type="ECO:0000313" key="9">
    <source>
        <dbReference type="Proteomes" id="UP000010931"/>
    </source>
</evidence>
<feature type="domain" description="RNA polymerase sigma factor 70 region 4 type 2" evidence="7">
    <location>
        <begin position="114"/>
        <end position="165"/>
    </location>
</feature>
<dbReference type="PANTHER" id="PTHR43133">
    <property type="entry name" value="RNA POLYMERASE ECF-TYPE SIGMA FACTO"/>
    <property type="match status" value="1"/>
</dbReference>
<dbReference type="SUPFAM" id="SSF88659">
    <property type="entry name" value="Sigma3 and sigma4 domains of RNA polymerase sigma factors"/>
    <property type="match status" value="1"/>
</dbReference>
<evidence type="ECO:0000259" key="7">
    <source>
        <dbReference type="Pfam" id="PF08281"/>
    </source>
</evidence>
<dbReference type="PANTHER" id="PTHR43133:SF63">
    <property type="entry name" value="RNA POLYMERASE SIGMA FACTOR FECI-RELATED"/>
    <property type="match status" value="1"/>
</dbReference>
<dbReference type="Pfam" id="PF08281">
    <property type="entry name" value="Sigma70_r4_2"/>
    <property type="match status" value="1"/>
</dbReference>
<dbReference type="Gene3D" id="1.10.10.10">
    <property type="entry name" value="Winged helix-like DNA-binding domain superfamily/Winged helix DNA-binding domain"/>
    <property type="match status" value="1"/>
</dbReference>
<feature type="transmembrane region" description="Helical" evidence="6">
    <location>
        <begin position="211"/>
        <end position="232"/>
    </location>
</feature>
<evidence type="ECO:0000256" key="4">
    <source>
        <dbReference type="ARBA" id="ARBA00023163"/>
    </source>
</evidence>
<feature type="transmembrane region" description="Helical" evidence="6">
    <location>
        <begin position="170"/>
        <end position="191"/>
    </location>
</feature>